<protein>
    <submittedName>
        <fullName evidence="7">Thiol peroxidase</fullName>
        <ecNumber evidence="7">1.11.1.-</ecNumber>
    </submittedName>
</protein>
<keyword evidence="2" id="KW-0049">Antioxidant</keyword>
<dbReference type="Gene3D" id="3.40.30.10">
    <property type="entry name" value="Glutaredoxin"/>
    <property type="match status" value="1"/>
</dbReference>
<dbReference type="EC" id="1.11.1.-" evidence="7"/>
<dbReference type="Proteomes" id="UP001177160">
    <property type="component" value="Unassembled WGS sequence"/>
</dbReference>
<dbReference type="InterPro" id="IPR018219">
    <property type="entry name" value="Tpx_CS"/>
</dbReference>
<comment type="caution">
    <text evidence="7">The sequence shown here is derived from an EMBL/GenBank/DDBJ whole genome shotgun (WGS) entry which is preliminary data.</text>
</comment>
<evidence type="ECO:0000313" key="7">
    <source>
        <dbReference type="EMBL" id="MCV2232446.1"/>
    </source>
</evidence>
<evidence type="ECO:0000313" key="8">
    <source>
        <dbReference type="Proteomes" id="UP001177160"/>
    </source>
</evidence>
<accession>A0ABT2Y6S9</accession>
<dbReference type="PANTHER" id="PTHR43110:SF1">
    <property type="entry name" value="THIOL PEROXIDASE"/>
    <property type="match status" value="1"/>
</dbReference>
<feature type="domain" description="Thioredoxin" evidence="6">
    <location>
        <begin position="16"/>
        <end position="165"/>
    </location>
</feature>
<evidence type="ECO:0000256" key="4">
    <source>
        <dbReference type="ARBA" id="ARBA00023157"/>
    </source>
</evidence>
<evidence type="ECO:0000256" key="5">
    <source>
        <dbReference type="ARBA" id="ARBA00023284"/>
    </source>
</evidence>
<dbReference type="InterPro" id="IPR050455">
    <property type="entry name" value="Tpx_Peroxidase_subfamily"/>
</dbReference>
<evidence type="ECO:0000256" key="1">
    <source>
        <dbReference type="ARBA" id="ARBA00022559"/>
    </source>
</evidence>
<gene>
    <name evidence="7" type="primary">tpx</name>
    <name evidence="7" type="ORF">N7548_06365</name>
</gene>
<dbReference type="InterPro" id="IPR013766">
    <property type="entry name" value="Thioredoxin_domain"/>
</dbReference>
<keyword evidence="1 7" id="KW-0575">Peroxidase</keyword>
<dbReference type="RefSeq" id="WP_263608632.1">
    <property type="nucleotide sequence ID" value="NZ_JAOVQM010000004.1"/>
</dbReference>
<dbReference type="InterPro" id="IPR002065">
    <property type="entry name" value="TPX"/>
</dbReference>
<dbReference type="CDD" id="cd03014">
    <property type="entry name" value="PRX_Atyp2cys"/>
    <property type="match status" value="1"/>
</dbReference>
<sequence>MKTFKQKPITVLGQPLKVGDIAPEFNVVDNQLEAAHLSDYKAKTLVLNVVPSLDTGVCSIQTRTINQKLSNYPDLTVLTLSNDLPFAQRRWCGAEGLTNIVTLSDYQQLDFAWKYGVHIEELRLLARSVFVLNQKREVVYVEYLDEMSSHPNYDALFQFLDQYLSK</sequence>
<dbReference type="PROSITE" id="PS01265">
    <property type="entry name" value="TPX"/>
    <property type="match status" value="1"/>
</dbReference>
<evidence type="ECO:0000259" key="6">
    <source>
        <dbReference type="PROSITE" id="PS51352"/>
    </source>
</evidence>
<proteinExistence type="predicted"/>
<dbReference type="Pfam" id="PF08534">
    <property type="entry name" value="Redoxin"/>
    <property type="match status" value="1"/>
</dbReference>
<reference evidence="7" key="1">
    <citation type="submission" date="2022-09" db="EMBL/GenBank/DDBJ databases">
        <title>Novel Mycoplasma species identified in domestic and wild animals.</title>
        <authorList>
            <person name="Volokhov D.V."/>
            <person name="Furtak V.A."/>
            <person name="Zagorodnyaya T.A."/>
        </authorList>
    </citation>
    <scope>NUCLEOTIDE SEQUENCE</scope>
    <source>
        <strain evidence="7">Oakley</strain>
    </source>
</reference>
<dbReference type="NCBIfam" id="NF001808">
    <property type="entry name" value="PRK00522.1"/>
    <property type="match status" value="1"/>
</dbReference>
<keyword evidence="8" id="KW-1185">Reference proteome</keyword>
<keyword evidence="3 7" id="KW-0560">Oxidoreductase</keyword>
<dbReference type="PROSITE" id="PS51352">
    <property type="entry name" value="THIOREDOXIN_2"/>
    <property type="match status" value="1"/>
</dbReference>
<dbReference type="SUPFAM" id="SSF52833">
    <property type="entry name" value="Thioredoxin-like"/>
    <property type="match status" value="1"/>
</dbReference>
<dbReference type="PANTHER" id="PTHR43110">
    <property type="entry name" value="THIOL PEROXIDASE"/>
    <property type="match status" value="1"/>
</dbReference>
<dbReference type="GO" id="GO:0004601">
    <property type="term" value="F:peroxidase activity"/>
    <property type="evidence" value="ECO:0007669"/>
    <property type="project" value="UniProtKB-KW"/>
</dbReference>
<dbReference type="EMBL" id="JAOVQM010000004">
    <property type="protein sequence ID" value="MCV2232446.1"/>
    <property type="molecule type" value="Genomic_DNA"/>
</dbReference>
<evidence type="ECO:0000256" key="3">
    <source>
        <dbReference type="ARBA" id="ARBA00023002"/>
    </source>
</evidence>
<keyword evidence="5" id="KW-0676">Redox-active center</keyword>
<dbReference type="InterPro" id="IPR013740">
    <property type="entry name" value="Redoxin"/>
</dbReference>
<evidence type="ECO:0000256" key="2">
    <source>
        <dbReference type="ARBA" id="ARBA00022862"/>
    </source>
</evidence>
<dbReference type="InterPro" id="IPR036249">
    <property type="entry name" value="Thioredoxin-like_sf"/>
</dbReference>
<name>A0ABT2Y6S9_9MOLU</name>
<keyword evidence="4" id="KW-1015">Disulfide bond</keyword>
<organism evidence="7 8">
    <name type="scientific">Paracholeplasma manati</name>
    <dbReference type="NCBI Taxonomy" id="591373"/>
    <lineage>
        <taxon>Bacteria</taxon>
        <taxon>Bacillati</taxon>
        <taxon>Mycoplasmatota</taxon>
        <taxon>Mollicutes</taxon>
        <taxon>Acholeplasmatales</taxon>
        <taxon>Acholeplasmataceae</taxon>
        <taxon>Paracholeplasma</taxon>
    </lineage>
</organism>